<dbReference type="RefSeq" id="WP_188800787.1">
    <property type="nucleotide sequence ID" value="NZ_BMIZ01000003.1"/>
</dbReference>
<dbReference type="Pfam" id="PF03992">
    <property type="entry name" value="ABM"/>
    <property type="match status" value="1"/>
</dbReference>
<organism evidence="2 3">
    <name type="scientific">Dyella caseinilytica</name>
    <dbReference type="NCBI Taxonomy" id="1849581"/>
    <lineage>
        <taxon>Bacteria</taxon>
        <taxon>Pseudomonadati</taxon>
        <taxon>Pseudomonadota</taxon>
        <taxon>Gammaproteobacteria</taxon>
        <taxon>Lysobacterales</taxon>
        <taxon>Rhodanobacteraceae</taxon>
        <taxon>Dyella</taxon>
    </lineage>
</organism>
<dbReference type="InterPro" id="IPR007138">
    <property type="entry name" value="ABM_dom"/>
</dbReference>
<name>A0ABX7GP23_9GAMM</name>
<reference evidence="2 3" key="1">
    <citation type="submission" date="2020-10" db="EMBL/GenBank/DDBJ databases">
        <title>Phylogeny of dyella-like bacteria.</title>
        <authorList>
            <person name="Fu J."/>
        </authorList>
    </citation>
    <scope>NUCLEOTIDE SEQUENCE [LARGE SCALE GENOMIC DNA]</scope>
    <source>
        <strain evidence="2 3">DHOB09</strain>
    </source>
</reference>
<dbReference type="GO" id="GO:0004497">
    <property type="term" value="F:monooxygenase activity"/>
    <property type="evidence" value="ECO:0007669"/>
    <property type="project" value="UniProtKB-KW"/>
</dbReference>
<dbReference type="SUPFAM" id="SSF54909">
    <property type="entry name" value="Dimeric alpha+beta barrel"/>
    <property type="match status" value="1"/>
</dbReference>
<protein>
    <submittedName>
        <fullName evidence="2">Antibiotic biosynthesis monooxygenase</fullName>
    </submittedName>
</protein>
<dbReference type="Gene3D" id="3.30.70.100">
    <property type="match status" value="1"/>
</dbReference>
<accession>A0ABX7GP23</accession>
<dbReference type="InterPro" id="IPR011008">
    <property type="entry name" value="Dimeric_a/b-barrel"/>
</dbReference>
<evidence type="ECO:0000313" key="2">
    <source>
        <dbReference type="EMBL" id="QRN52127.1"/>
    </source>
</evidence>
<feature type="domain" description="ABM" evidence="1">
    <location>
        <begin position="12"/>
        <end position="71"/>
    </location>
</feature>
<evidence type="ECO:0000313" key="3">
    <source>
        <dbReference type="Proteomes" id="UP000663181"/>
    </source>
</evidence>
<evidence type="ECO:0000259" key="1">
    <source>
        <dbReference type="Pfam" id="PF03992"/>
    </source>
</evidence>
<gene>
    <name evidence="2" type="ORF">ISN74_11515</name>
</gene>
<dbReference type="Proteomes" id="UP000663181">
    <property type="component" value="Chromosome"/>
</dbReference>
<keyword evidence="3" id="KW-1185">Reference proteome</keyword>
<sequence>MSAELRTNSPGFVVLYRWRLHPGMESSFIEAWARLSDLLRSERGSLGSRLHCGSDGLWYSYAQWPSEQARKDAFSAGSVDPVASVQMERAIAEKYPEITLEPVADFLVAPAHNGT</sequence>
<dbReference type="EMBL" id="CP064030">
    <property type="protein sequence ID" value="QRN52127.1"/>
    <property type="molecule type" value="Genomic_DNA"/>
</dbReference>
<keyword evidence="2" id="KW-0560">Oxidoreductase</keyword>
<keyword evidence="2" id="KW-0503">Monooxygenase</keyword>
<proteinExistence type="predicted"/>